<proteinExistence type="predicted"/>
<feature type="signal peptide" evidence="1">
    <location>
        <begin position="1"/>
        <end position="21"/>
    </location>
</feature>
<comment type="caution">
    <text evidence="2">The sequence shown here is derived from an EMBL/GenBank/DDBJ whole genome shotgun (WGS) entry which is preliminary data.</text>
</comment>
<protein>
    <recommendedName>
        <fullName evidence="4">Tail terminator</fullName>
    </recommendedName>
</protein>
<organism evidence="2 3">
    <name type="scientific">Streptomyces capitiformicae</name>
    <dbReference type="NCBI Taxonomy" id="2014920"/>
    <lineage>
        <taxon>Bacteria</taxon>
        <taxon>Bacillati</taxon>
        <taxon>Actinomycetota</taxon>
        <taxon>Actinomycetes</taxon>
        <taxon>Kitasatosporales</taxon>
        <taxon>Streptomycetaceae</taxon>
        <taxon>Streptomyces</taxon>
    </lineage>
</organism>
<feature type="chain" id="PRO_5037449325" description="Tail terminator" evidence="1">
    <location>
        <begin position="22"/>
        <end position="154"/>
    </location>
</feature>
<evidence type="ECO:0000313" key="3">
    <source>
        <dbReference type="Proteomes" id="UP000603227"/>
    </source>
</evidence>
<sequence length="154" mass="16035">MATSRVPAAVDALLAILRASAALSGVSVVDGPPTTNLSDMDHVFVGYQPSAEAAVQLVQDFNAAGARTRDEDFTIPCYAESRSGDTDMQARRARVFAMVAAVEESLRATDAAPTAPTLNGTVLWAHLTAGNLLQGQSAGAQAGVEFTITCRARI</sequence>
<evidence type="ECO:0008006" key="4">
    <source>
        <dbReference type="Google" id="ProtNLM"/>
    </source>
</evidence>
<reference evidence="2" key="2">
    <citation type="submission" date="2020-09" db="EMBL/GenBank/DDBJ databases">
        <authorList>
            <person name="Sun Q."/>
            <person name="Zhou Y."/>
        </authorList>
    </citation>
    <scope>NUCLEOTIDE SEQUENCE</scope>
    <source>
        <strain evidence="2">CGMCC 4.7403</strain>
    </source>
</reference>
<dbReference type="EMBL" id="BNAT01000009">
    <property type="protein sequence ID" value="GHH87814.1"/>
    <property type="molecule type" value="Genomic_DNA"/>
</dbReference>
<keyword evidence="1" id="KW-0732">Signal</keyword>
<evidence type="ECO:0000256" key="1">
    <source>
        <dbReference type="SAM" id="SignalP"/>
    </source>
</evidence>
<accession>A0A919GNC6</accession>
<dbReference type="RefSeq" id="WP_189782996.1">
    <property type="nucleotide sequence ID" value="NZ_BNAT01000009.1"/>
</dbReference>
<gene>
    <name evidence="2" type="ORF">GCM10017771_30470</name>
</gene>
<keyword evidence="3" id="KW-1185">Reference proteome</keyword>
<reference evidence="2" key="1">
    <citation type="journal article" date="2014" name="Int. J. Syst. Evol. Microbiol.">
        <title>Complete genome sequence of Corynebacterium casei LMG S-19264T (=DSM 44701T), isolated from a smear-ripened cheese.</title>
        <authorList>
            <consortium name="US DOE Joint Genome Institute (JGI-PGF)"/>
            <person name="Walter F."/>
            <person name="Albersmeier A."/>
            <person name="Kalinowski J."/>
            <person name="Ruckert C."/>
        </authorList>
    </citation>
    <scope>NUCLEOTIDE SEQUENCE</scope>
    <source>
        <strain evidence="2">CGMCC 4.7403</strain>
    </source>
</reference>
<dbReference type="Proteomes" id="UP000603227">
    <property type="component" value="Unassembled WGS sequence"/>
</dbReference>
<evidence type="ECO:0000313" key="2">
    <source>
        <dbReference type="EMBL" id="GHH87814.1"/>
    </source>
</evidence>
<name>A0A919GNC6_9ACTN</name>
<dbReference type="AlphaFoldDB" id="A0A919GNC6"/>